<dbReference type="PANTHER" id="PTHR35317:SF31">
    <property type="entry name" value="DUF4219 DOMAIN-CONTAINING PROTEIN"/>
    <property type="match status" value="1"/>
</dbReference>
<organism evidence="2">
    <name type="scientific">Sesamum latifolium</name>
    <dbReference type="NCBI Taxonomy" id="2727402"/>
    <lineage>
        <taxon>Eukaryota</taxon>
        <taxon>Viridiplantae</taxon>
        <taxon>Streptophyta</taxon>
        <taxon>Embryophyta</taxon>
        <taxon>Tracheophyta</taxon>
        <taxon>Spermatophyta</taxon>
        <taxon>Magnoliopsida</taxon>
        <taxon>eudicotyledons</taxon>
        <taxon>Gunneridae</taxon>
        <taxon>Pentapetalae</taxon>
        <taxon>asterids</taxon>
        <taxon>lamiids</taxon>
        <taxon>Lamiales</taxon>
        <taxon>Pedaliaceae</taxon>
        <taxon>Sesamum</taxon>
    </lineage>
</organism>
<feature type="domain" description="DUF4219" evidence="1">
    <location>
        <begin position="29"/>
        <end position="55"/>
    </location>
</feature>
<name>A0AAW2UXY1_9LAMI</name>
<dbReference type="AlphaFoldDB" id="A0AAW2UXY1"/>
<dbReference type="Pfam" id="PF13961">
    <property type="entry name" value="DUF4219"/>
    <property type="match status" value="1"/>
</dbReference>
<dbReference type="PANTHER" id="PTHR35317">
    <property type="entry name" value="OS04G0629600 PROTEIN"/>
    <property type="match status" value="1"/>
</dbReference>
<evidence type="ECO:0000259" key="1">
    <source>
        <dbReference type="Pfam" id="PF13961"/>
    </source>
</evidence>
<sequence length="75" mass="8612">MSELFHSRESVKEKRDGLQHSVGIGPPVFTEGNYHIWAIKMEAYLRAQSLWDVVENDVDPPTLRANPTLAQIRKH</sequence>
<protein>
    <recommendedName>
        <fullName evidence="1">DUF4219 domain-containing protein</fullName>
    </recommendedName>
</protein>
<reference evidence="2" key="1">
    <citation type="submission" date="2020-06" db="EMBL/GenBank/DDBJ databases">
        <authorList>
            <person name="Li T."/>
            <person name="Hu X."/>
            <person name="Zhang T."/>
            <person name="Song X."/>
            <person name="Zhang H."/>
            <person name="Dai N."/>
            <person name="Sheng W."/>
            <person name="Hou X."/>
            <person name="Wei L."/>
        </authorList>
    </citation>
    <scope>NUCLEOTIDE SEQUENCE</scope>
    <source>
        <strain evidence="2">KEN1</strain>
        <tissue evidence="2">Leaf</tissue>
    </source>
</reference>
<evidence type="ECO:0000313" key="2">
    <source>
        <dbReference type="EMBL" id="KAL0421155.1"/>
    </source>
</evidence>
<dbReference type="EMBL" id="JACGWN010000011">
    <property type="protein sequence ID" value="KAL0421155.1"/>
    <property type="molecule type" value="Genomic_DNA"/>
</dbReference>
<proteinExistence type="predicted"/>
<reference evidence="2" key="2">
    <citation type="journal article" date="2024" name="Plant">
        <title>Genomic evolution and insights into agronomic trait innovations of Sesamum species.</title>
        <authorList>
            <person name="Miao H."/>
            <person name="Wang L."/>
            <person name="Qu L."/>
            <person name="Liu H."/>
            <person name="Sun Y."/>
            <person name="Le M."/>
            <person name="Wang Q."/>
            <person name="Wei S."/>
            <person name="Zheng Y."/>
            <person name="Lin W."/>
            <person name="Duan Y."/>
            <person name="Cao H."/>
            <person name="Xiong S."/>
            <person name="Wang X."/>
            <person name="Wei L."/>
            <person name="Li C."/>
            <person name="Ma Q."/>
            <person name="Ju M."/>
            <person name="Zhao R."/>
            <person name="Li G."/>
            <person name="Mu C."/>
            <person name="Tian Q."/>
            <person name="Mei H."/>
            <person name="Zhang T."/>
            <person name="Gao T."/>
            <person name="Zhang H."/>
        </authorList>
    </citation>
    <scope>NUCLEOTIDE SEQUENCE</scope>
    <source>
        <strain evidence="2">KEN1</strain>
    </source>
</reference>
<accession>A0AAW2UXY1</accession>
<gene>
    <name evidence="2" type="ORF">Slati_3138400</name>
</gene>
<dbReference type="InterPro" id="IPR025314">
    <property type="entry name" value="DUF4219"/>
</dbReference>
<comment type="caution">
    <text evidence="2">The sequence shown here is derived from an EMBL/GenBank/DDBJ whole genome shotgun (WGS) entry which is preliminary data.</text>
</comment>